<accession>A0A8H4X311</accession>
<protein>
    <submittedName>
        <fullName evidence="1">Uncharacterized protein</fullName>
    </submittedName>
</protein>
<name>A0A8H4X311_9HYPO</name>
<sequence length="271" mass="30645">MAHNPDCINCTICGVVLGGAEDWKADVVALAGPHWPDLSPSPPFLEVASIEVVRYAAKANSNRGSLLLLPENRKVCPQFAYDVNQESNNRSDCAGTMYGDHWDGWWDEDPIIIPDLSILMVENLEPAGDAASRLQNKLKRFRRRIESLPQEVKDLICLFLSQAHLPVKCNYIMPQSMWMQVFFLVPFLWDLDTQLVLDRTASGDSDSQQWDWEKITRQVMSPAEVSPSGALEDDEGIWSFDKVGLSVPGGFANRRRIWQIVEEMYPNDVHL</sequence>
<evidence type="ECO:0000313" key="1">
    <source>
        <dbReference type="EMBL" id="KAF4959101.1"/>
    </source>
</evidence>
<proteinExistence type="predicted"/>
<dbReference type="AlphaFoldDB" id="A0A8H4X311"/>
<comment type="caution">
    <text evidence="1">The sequence shown here is derived from an EMBL/GenBank/DDBJ whole genome shotgun (WGS) entry which is preliminary data.</text>
</comment>
<gene>
    <name evidence="1" type="ORF">FGADI_1979</name>
</gene>
<evidence type="ECO:0000313" key="2">
    <source>
        <dbReference type="Proteomes" id="UP000604273"/>
    </source>
</evidence>
<keyword evidence="2" id="KW-1185">Reference proteome</keyword>
<dbReference type="EMBL" id="JABFAI010000041">
    <property type="protein sequence ID" value="KAF4959101.1"/>
    <property type="molecule type" value="Genomic_DNA"/>
</dbReference>
<reference evidence="1" key="1">
    <citation type="journal article" date="2020" name="BMC Genomics">
        <title>Correction to: Identification and distribution of gene clusters required for synthesis of sphingolipid metabolism inhibitors in diverse species of the filamentous fungus Fusarium.</title>
        <authorList>
            <person name="Kim H.S."/>
            <person name="Lohmar J.M."/>
            <person name="Busman M."/>
            <person name="Brown D.W."/>
            <person name="Naumann T.A."/>
            <person name="Divon H.H."/>
            <person name="Lysoe E."/>
            <person name="Uhlig S."/>
            <person name="Proctor R.H."/>
        </authorList>
    </citation>
    <scope>NUCLEOTIDE SEQUENCE</scope>
    <source>
        <strain evidence="1">NRRL 45417</strain>
    </source>
</reference>
<organism evidence="1 2">
    <name type="scientific">Fusarium gaditjirri</name>
    <dbReference type="NCBI Taxonomy" id="282569"/>
    <lineage>
        <taxon>Eukaryota</taxon>
        <taxon>Fungi</taxon>
        <taxon>Dikarya</taxon>
        <taxon>Ascomycota</taxon>
        <taxon>Pezizomycotina</taxon>
        <taxon>Sordariomycetes</taxon>
        <taxon>Hypocreomycetidae</taxon>
        <taxon>Hypocreales</taxon>
        <taxon>Nectriaceae</taxon>
        <taxon>Fusarium</taxon>
        <taxon>Fusarium nisikadoi species complex</taxon>
    </lineage>
</organism>
<reference evidence="1" key="2">
    <citation type="submission" date="2020-05" db="EMBL/GenBank/DDBJ databases">
        <authorList>
            <person name="Kim H.-S."/>
            <person name="Proctor R.H."/>
            <person name="Brown D.W."/>
        </authorList>
    </citation>
    <scope>NUCLEOTIDE SEQUENCE</scope>
    <source>
        <strain evidence="1">NRRL 45417</strain>
    </source>
</reference>
<dbReference type="Proteomes" id="UP000604273">
    <property type="component" value="Unassembled WGS sequence"/>
</dbReference>
<dbReference type="OrthoDB" id="3932329at2759"/>